<accession>A0A815WHA1</accession>
<dbReference type="EMBL" id="CAJNON010008749">
    <property type="protein sequence ID" value="CAF1545309.1"/>
    <property type="molecule type" value="Genomic_DNA"/>
</dbReference>
<evidence type="ECO:0000313" key="2">
    <source>
        <dbReference type="Proteomes" id="UP000663891"/>
    </source>
</evidence>
<sequence length="72" mass="8344">MNAKKTDAQSRLYCVHYVPSNIDCSDCHSTEKDYLIRPLSTAFSSISTTTQTKLMSWPTNISKKQEFKFKKY</sequence>
<dbReference type="AlphaFoldDB" id="A0A815WHA1"/>
<organism evidence="1 2">
    <name type="scientific">Adineta steineri</name>
    <dbReference type="NCBI Taxonomy" id="433720"/>
    <lineage>
        <taxon>Eukaryota</taxon>
        <taxon>Metazoa</taxon>
        <taxon>Spiralia</taxon>
        <taxon>Gnathifera</taxon>
        <taxon>Rotifera</taxon>
        <taxon>Eurotatoria</taxon>
        <taxon>Bdelloidea</taxon>
        <taxon>Adinetida</taxon>
        <taxon>Adinetidae</taxon>
        <taxon>Adineta</taxon>
    </lineage>
</organism>
<reference evidence="1" key="1">
    <citation type="submission" date="2021-02" db="EMBL/GenBank/DDBJ databases">
        <authorList>
            <person name="Nowell W R."/>
        </authorList>
    </citation>
    <scope>NUCLEOTIDE SEQUENCE</scope>
</reference>
<gene>
    <name evidence="1" type="ORF">VCS650_LOCUS44117</name>
</gene>
<evidence type="ECO:0000313" key="1">
    <source>
        <dbReference type="EMBL" id="CAF1545309.1"/>
    </source>
</evidence>
<proteinExistence type="predicted"/>
<name>A0A815WHA1_9BILA</name>
<protein>
    <submittedName>
        <fullName evidence="1">Uncharacterized protein</fullName>
    </submittedName>
</protein>
<dbReference type="Proteomes" id="UP000663891">
    <property type="component" value="Unassembled WGS sequence"/>
</dbReference>
<comment type="caution">
    <text evidence="1">The sequence shown here is derived from an EMBL/GenBank/DDBJ whole genome shotgun (WGS) entry which is preliminary data.</text>
</comment>